<accession>G3N6R2</accession>
<reference evidence="1" key="1">
    <citation type="submission" date="2006-01" db="EMBL/GenBank/DDBJ databases">
        <authorList>
            <person name="Lindblad-Toh K."/>
            <person name="Mauceli E."/>
            <person name="Grabherr M."/>
            <person name="Chang J.L."/>
            <person name="Lander E.S."/>
        </authorList>
    </citation>
    <scope>NUCLEOTIDE SEQUENCE [LARGE SCALE GENOMIC DNA]</scope>
</reference>
<dbReference type="InParanoid" id="G3N6R2"/>
<dbReference type="eggNOG" id="ENOG502S5N3">
    <property type="taxonomic scope" value="Eukaryota"/>
</dbReference>
<dbReference type="AlphaFoldDB" id="G3N6R2"/>
<protein>
    <submittedName>
        <fullName evidence="1">Uncharacterized protein</fullName>
    </submittedName>
</protein>
<dbReference type="STRING" id="69293.ENSGACP00000000987"/>
<dbReference type="OMA" id="LERIYMH"/>
<organism evidence="1">
    <name type="scientific">Gasterosteus aculeatus</name>
    <name type="common">Three-spined stickleback</name>
    <dbReference type="NCBI Taxonomy" id="69293"/>
    <lineage>
        <taxon>Eukaryota</taxon>
        <taxon>Metazoa</taxon>
        <taxon>Chordata</taxon>
        <taxon>Craniata</taxon>
        <taxon>Vertebrata</taxon>
        <taxon>Euteleostomi</taxon>
        <taxon>Actinopterygii</taxon>
        <taxon>Neopterygii</taxon>
        <taxon>Teleostei</taxon>
        <taxon>Neoteleostei</taxon>
        <taxon>Acanthomorphata</taxon>
        <taxon>Eupercaria</taxon>
        <taxon>Perciformes</taxon>
        <taxon>Cottioidei</taxon>
        <taxon>Gasterosteales</taxon>
        <taxon>Gasterosteidae</taxon>
        <taxon>Gasterosteus</taxon>
    </lineage>
</organism>
<name>G3N6R2_GASAC</name>
<proteinExistence type="predicted"/>
<reference evidence="1" key="2">
    <citation type="submission" date="2024-04" db="UniProtKB">
        <authorList>
            <consortium name="Ensembl"/>
        </authorList>
    </citation>
    <scope>IDENTIFICATION</scope>
</reference>
<evidence type="ECO:0000313" key="1">
    <source>
        <dbReference type="Ensembl" id="ENSGACP00000000987.1"/>
    </source>
</evidence>
<dbReference type="Ensembl" id="ENSGACT00000000987.1">
    <property type="protein sequence ID" value="ENSGACP00000000987.1"/>
    <property type="gene ID" value="ENSGACG00000000765.1"/>
</dbReference>
<sequence>IQADITHFDKHFRGRQVPPNLSREEVCALEHLSNNKHIVIKPADKGSAIVILDREQYLWEGYRQLNDTKYYTKLAEPIYLNTIPKVITIINTLHEKKFVTLKQKHYLMGDTVPRPRLFYMLPKIHKDPAKWSKPYVIPPGRPIVSDCSSETYRTAEYIDHFLNPLSTTHPSFIKDTYHF</sequence>